<name>A0A2Z6SGB1_9GLOM</name>
<evidence type="ECO:0000313" key="9">
    <source>
        <dbReference type="EMBL" id="GBC09460.1"/>
    </source>
</evidence>
<dbReference type="OrthoDB" id="9978460at2759"/>
<evidence type="ECO:0000259" key="8">
    <source>
        <dbReference type="PROSITE" id="PS50127"/>
    </source>
</evidence>
<dbReference type="SMART" id="SM00212">
    <property type="entry name" value="UBCc"/>
    <property type="match status" value="1"/>
</dbReference>
<dbReference type="Proteomes" id="UP000615446">
    <property type="component" value="Unassembled WGS sequence"/>
</dbReference>
<dbReference type="PROSITE" id="PS50127">
    <property type="entry name" value="UBC_2"/>
    <property type="match status" value="1"/>
</dbReference>
<feature type="region of interest" description="Disordered" evidence="7">
    <location>
        <begin position="374"/>
        <end position="424"/>
    </location>
</feature>
<dbReference type="AlphaFoldDB" id="A0A2Z6SGB1"/>
<comment type="caution">
    <text evidence="9">The sequence shown here is derived from an EMBL/GenBank/DDBJ whole genome shotgun (WGS) entry which is preliminary data.</text>
</comment>
<dbReference type="EMBL" id="BLAL01000281">
    <property type="protein sequence ID" value="GES99406.1"/>
    <property type="molecule type" value="Genomic_DNA"/>
</dbReference>
<evidence type="ECO:0000313" key="10">
    <source>
        <dbReference type="EMBL" id="GES99406.1"/>
    </source>
</evidence>
<feature type="compositionally biased region" description="Polar residues" evidence="7">
    <location>
        <begin position="285"/>
        <end position="303"/>
    </location>
</feature>
<evidence type="ECO:0000256" key="7">
    <source>
        <dbReference type="SAM" id="MobiDB-lite"/>
    </source>
</evidence>
<evidence type="ECO:0000256" key="6">
    <source>
        <dbReference type="PROSITE-ProRule" id="PRU10133"/>
    </source>
</evidence>
<dbReference type="PROSITE" id="PS00183">
    <property type="entry name" value="UBC_1"/>
    <property type="match status" value="1"/>
</dbReference>
<evidence type="ECO:0000256" key="4">
    <source>
        <dbReference type="ARBA" id="ARBA00022786"/>
    </source>
</evidence>
<evidence type="ECO:0000256" key="5">
    <source>
        <dbReference type="ARBA" id="ARBA00022840"/>
    </source>
</evidence>
<dbReference type="Proteomes" id="UP000247702">
    <property type="component" value="Unassembled WGS sequence"/>
</dbReference>
<proteinExistence type="predicted"/>
<feature type="region of interest" description="Disordered" evidence="7">
    <location>
        <begin position="253"/>
        <end position="353"/>
    </location>
</feature>
<keyword evidence="5" id="KW-0067">ATP-binding</keyword>
<dbReference type="InterPro" id="IPR000608">
    <property type="entry name" value="UBC"/>
</dbReference>
<dbReference type="PANTHER" id="PTHR24067">
    <property type="entry name" value="UBIQUITIN-CONJUGATING ENZYME E2"/>
    <property type="match status" value="1"/>
</dbReference>
<keyword evidence="3" id="KW-0547">Nucleotide-binding</keyword>
<keyword evidence="2" id="KW-0808">Transferase</keyword>
<dbReference type="InterPro" id="IPR050113">
    <property type="entry name" value="Ub_conjugating_enzyme"/>
</dbReference>
<feature type="domain" description="UBC core" evidence="8">
    <location>
        <begin position="7"/>
        <end position="157"/>
    </location>
</feature>
<dbReference type="EMBL" id="BEXD01004302">
    <property type="protein sequence ID" value="GBC09460.1"/>
    <property type="molecule type" value="Genomic_DNA"/>
</dbReference>
<accession>A0A2Z6SGB1</accession>
<dbReference type="GO" id="GO:0061631">
    <property type="term" value="F:ubiquitin conjugating enzyme activity"/>
    <property type="evidence" value="ECO:0007669"/>
    <property type="project" value="UniProtKB-EC"/>
</dbReference>
<keyword evidence="4" id="KW-0833">Ubl conjugation pathway</keyword>
<evidence type="ECO:0000256" key="3">
    <source>
        <dbReference type="ARBA" id="ARBA00022741"/>
    </source>
</evidence>
<dbReference type="Pfam" id="PF00179">
    <property type="entry name" value="UQ_con"/>
    <property type="match status" value="1"/>
</dbReference>
<dbReference type="GO" id="GO:0005524">
    <property type="term" value="F:ATP binding"/>
    <property type="evidence" value="ECO:0007669"/>
    <property type="project" value="UniProtKB-KW"/>
</dbReference>
<dbReference type="STRING" id="94130.A0A2Z6SGB1"/>
<dbReference type="EC" id="2.3.2.23" evidence="1"/>
<feature type="compositionally biased region" description="Basic and acidic residues" evidence="7">
    <location>
        <begin position="374"/>
        <end position="386"/>
    </location>
</feature>
<gene>
    <name evidence="10" type="ORF">RCL2_002591100</name>
    <name evidence="9" type="ORF">RclHR1_08890005</name>
</gene>
<keyword evidence="11" id="KW-1185">Reference proteome</keyword>
<organism evidence="9 11">
    <name type="scientific">Rhizophagus clarus</name>
    <dbReference type="NCBI Taxonomy" id="94130"/>
    <lineage>
        <taxon>Eukaryota</taxon>
        <taxon>Fungi</taxon>
        <taxon>Fungi incertae sedis</taxon>
        <taxon>Mucoromycota</taxon>
        <taxon>Glomeromycotina</taxon>
        <taxon>Glomeromycetes</taxon>
        <taxon>Glomerales</taxon>
        <taxon>Glomeraceae</taxon>
        <taxon>Rhizophagus</taxon>
    </lineage>
</organism>
<feature type="compositionally biased region" description="Polar residues" evidence="7">
    <location>
        <begin position="328"/>
        <end position="353"/>
    </location>
</feature>
<evidence type="ECO:0000256" key="2">
    <source>
        <dbReference type="ARBA" id="ARBA00022679"/>
    </source>
</evidence>
<feature type="active site" description="Glycyl thioester intermediate" evidence="6">
    <location>
        <position position="91"/>
    </location>
</feature>
<reference evidence="10" key="2">
    <citation type="submission" date="2019-10" db="EMBL/GenBank/DDBJ databases">
        <title>Conservation and host-specific expression of non-tandemly repeated heterogenous ribosome RNA gene in arbuscular mycorrhizal fungi.</title>
        <authorList>
            <person name="Maeda T."/>
            <person name="Kobayashi Y."/>
            <person name="Nakagawa T."/>
            <person name="Ezawa T."/>
            <person name="Yamaguchi K."/>
            <person name="Bino T."/>
            <person name="Nishimoto Y."/>
            <person name="Shigenobu S."/>
            <person name="Kawaguchi M."/>
        </authorList>
    </citation>
    <scope>NUCLEOTIDE SEQUENCE</scope>
    <source>
        <strain evidence="10">HR1</strain>
    </source>
</reference>
<dbReference type="CDD" id="cd23805">
    <property type="entry name" value="UBCc_UBE2T"/>
    <property type="match status" value="1"/>
</dbReference>
<reference evidence="9 11" key="1">
    <citation type="submission" date="2017-11" db="EMBL/GenBank/DDBJ databases">
        <title>The genome of Rhizophagus clarus HR1 reveals common genetic basis of auxotrophy among arbuscular mycorrhizal fungi.</title>
        <authorList>
            <person name="Kobayashi Y."/>
        </authorList>
    </citation>
    <scope>NUCLEOTIDE SEQUENCE [LARGE SCALE GENOMIC DNA]</scope>
    <source>
        <strain evidence="9 11">HR1</strain>
    </source>
</reference>
<dbReference type="FunFam" id="3.10.110.10:FF:000041">
    <property type="entry name" value="Ubiquitin-conjugating enzyme E2 T"/>
    <property type="match status" value="1"/>
</dbReference>
<dbReference type="InterPro" id="IPR016135">
    <property type="entry name" value="UBQ-conjugating_enzyme/RWD"/>
</dbReference>
<dbReference type="InterPro" id="IPR023313">
    <property type="entry name" value="UBQ-conjugating_AS"/>
</dbReference>
<sequence>MFSSSSQLLPRMKRELEILERDPPPGVVCYPVDDSLLHFCAQIKGPKDTPYEDGLFKVDVQIPSRYPMEPPKMQFITPIYHPNVDDVGRICLDLLKMPPKGSWKPSLNISTTLTSLSVLMADPNPDDPLLIEIASEFKENKSLFLQKARHATLKHAIEDKKALNLGDPVQEPEQASSLSSNSANNASICSLLPVIQQETVTQSSQNKVVSQEAELGSISKNLNKPEERIVTQKREKKKILSLSKTHSKIEKKIPLEQSSNNSKIEKKIPLEQTLNHSKTEKKLSLEQTSSYSENASLEQTSNHSKIEKKTPLGQTLNHSKIEKKLPLEQTSNYSENASLEQISNLPTSDPTVSTSIKTTSLNLNDSRSLKLLQEEKDKRVETRRPLGDITKTSLNVPSYNDRAERKRKLLRKNPNDASSKKQKN</sequence>
<protein>
    <recommendedName>
        <fullName evidence="1">E2 ubiquitin-conjugating enzyme</fullName>
        <ecNumber evidence="1">2.3.2.23</ecNumber>
    </recommendedName>
</protein>
<dbReference type="SUPFAM" id="SSF54495">
    <property type="entry name" value="UBC-like"/>
    <property type="match status" value="1"/>
</dbReference>
<evidence type="ECO:0000313" key="11">
    <source>
        <dbReference type="Proteomes" id="UP000247702"/>
    </source>
</evidence>
<evidence type="ECO:0000256" key="1">
    <source>
        <dbReference type="ARBA" id="ARBA00012486"/>
    </source>
</evidence>
<dbReference type="Gene3D" id="3.10.110.10">
    <property type="entry name" value="Ubiquitin Conjugating Enzyme"/>
    <property type="match status" value="1"/>
</dbReference>